<dbReference type="Gene3D" id="3.10.450.50">
    <property type="match status" value="1"/>
</dbReference>
<proteinExistence type="inferred from homology"/>
<gene>
    <name evidence="4" type="ORF">I8J34_06520</name>
</gene>
<dbReference type="Pfam" id="PF17775">
    <property type="entry name" value="YchJ_M-like"/>
    <property type="match status" value="1"/>
</dbReference>
<comment type="caution">
    <text evidence="4">The sequence shown here is derived from an EMBL/GenBank/DDBJ whole genome shotgun (WGS) entry which is preliminary data.</text>
</comment>
<dbReference type="SUPFAM" id="SSF54427">
    <property type="entry name" value="NTF2-like"/>
    <property type="match status" value="1"/>
</dbReference>
<evidence type="ECO:0000259" key="3">
    <source>
        <dbReference type="Pfam" id="PF17775"/>
    </source>
</evidence>
<evidence type="ECO:0000313" key="5">
    <source>
        <dbReference type="Proteomes" id="UP000694660"/>
    </source>
</evidence>
<evidence type="ECO:0000313" key="4">
    <source>
        <dbReference type="EMBL" id="MBT0960828.1"/>
    </source>
</evidence>
<comment type="similarity">
    <text evidence="1 2">Belongs to the UPF0225 family.</text>
</comment>
<evidence type="ECO:0000256" key="2">
    <source>
        <dbReference type="HAMAP-Rule" id="MF_00612"/>
    </source>
</evidence>
<dbReference type="InterPro" id="IPR032710">
    <property type="entry name" value="NTF2-like_dom_sf"/>
</dbReference>
<feature type="domain" description="YchJ-like middle NTF2-like" evidence="3">
    <location>
        <begin position="32"/>
        <end position="124"/>
    </location>
</feature>
<protein>
    <recommendedName>
        <fullName evidence="2">UPF0225 protein I8J34_06520</fullName>
    </recommendedName>
</protein>
<dbReference type="InterPro" id="IPR048469">
    <property type="entry name" value="YchJ-like_M"/>
</dbReference>
<name>A0A944DDL3_DENI1</name>
<accession>A0A944DDL3</accession>
<dbReference type="PANTHER" id="PTHR33747:SF1">
    <property type="entry name" value="ADENYLATE CYCLASE-ASSOCIATED CAP C-TERMINAL DOMAIN-CONTAINING PROTEIN"/>
    <property type="match status" value="1"/>
</dbReference>
<keyword evidence="5" id="KW-1185">Reference proteome</keyword>
<dbReference type="Proteomes" id="UP000694660">
    <property type="component" value="Unassembled WGS sequence"/>
</dbReference>
<dbReference type="RefSeq" id="WP_214360579.1">
    <property type="nucleotide sequence ID" value="NZ_JAEKFT010000005.1"/>
</dbReference>
<sequence length="129" mass="14204">MKTRTRPCPCGRPATYAACCGRLIAGDTVAADAESLMRSRYSAYCQGEADYLRATWHPSTRPETLDLTDGPRWTGLSVESAVATGPTTATVEFVARYRSGGRPGQIHERSRFVHEDGRWFYVDGDILGD</sequence>
<dbReference type="EMBL" id="JAEKFT010000005">
    <property type="protein sequence ID" value="MBT0960828.1"/>
    <property type="molecule type" value="Genomic_DNA"/>
</dbReference>
<dbReference type="AlphaFoldDB" id="A0A944DDL3"/>
<dbReference type="HAMAP" id="MF_00612">
    <property type="entry name" value="UPF0225"/>
    <property type="match status" value="1"/>
</dbReference>
<dbReference type="InterPro" id="IPR004027">
    <property type="entry name" value="SEC_C_motif"/>
</dbReference>
<dbReference type="InterPro" id="IPR023006">
    <property type="entry name" value="YchJ-like"/>
</dbReference>
<evidence type="ECO:0000256" key="1">
    <source>
        <dbReference type="ARBA" id="ARBA00010839"/>
    </source>
</evidence>
<organism evidence="4 5">
    <name type="scientific">Denitromonas iodatirespirans</name>
    <dbReference type="NCBI Taxonomy" id="2795389"/>
    <lineage>
        <taxon>Bacteria</taxon>
        <taxon>Pseudomonadati</taxon>
        <taxon>Pseudomonadota</taxon>
        <taxon>Betaproteobacteria</taxon>
        <taxon>Rhodocyclales</taxon>
        <taxon>Zoogloeaceae</taxon>
        <taxon>Denitromonas</taxon>
    </lineage>
</organism>
<dbReference type="Pfam" id="PF02810">
    <property type="entry name" value="SEC-C"/>
    <property type="match status" value="1"/>
</dbReference>
<dbReference type="PANTHER" id="PTHR33747">
    <property type="entry name" value="UPF0225 PROTEIN SCO1677"/>
    <property type="match status" value="1"/>
</dbReference>
<reference evidence="5" key="1">
    <citation type="journal article" date="2022" name="ISME J.">
        <title>Genetic and phylogenetic analysis of dissimilatory iodate-reducing bacteria identifies potential niches across the world's oceans.</title>
        <authorList>
            <person name="Reyes-Umana V."/>
            <person name="Henning Z."/>
            <person name="Lee K."/>
            <person name="Barnum T.P."/>
            <person name="Coates J.D."/>
        </authorList>
    </citation>
    <scope>NUCLEOTIDE SEQUENCE [LARGE SCALE GENOMIC DNA]</scope>
    <source>
        <strain evidence="5">IR12</strain>
    </source>
</reference>